<keyword evidence="5" id="KW-0547">Nucleotide-binding</keyword>
<dbReference type="EMBL" id="JAIBOA010000025">
    <property type="protein sequence ID" value="MBW8486615.1"/>
    <property type="molecule type" value="Genomic_DNA"/>
</dbReference>
<sequence length="798" mass="86170">MTAGPSAEPLAAPVLVVRTRAGEHRLRPGGVYQVGRDPGSDIVINEARVSWRHALIRAERDHWTIEDASSNGTFLDGRRITRLAISGEQTFRLGNATDGTELRCIVGQPPRPQQQPQRPQPRQQQPPPSYGPPPPQQGPPRQWVDRRPSQIIRVAPRTLRIGRGADNDVVVADLVVSRHHAELRTLGPGRHEIRDLGSHNGTYVNGVRVQSSPFTENDLLGVGHATFQLVGSELREFIDTGDVSVQVQDLVVRTGDGKVIMDGVGFPIPERSLVAVIGPSGAGKSTLLGAVTGMRPATEGSVHYDGRDLYRDYDELRHRIGLVPQDDILHTQLATRQALAFAAELRFPGDTKREERERRVDEVIGELGLTAHAKTRIDKLSGGQRKRVSVALELLTKPSLLFLDEPTSGLDPGLDKTVMEMLSGLAHDGRTVIVVTHSVANLDTCDRLLVLVPGGKLAYYGPPAEGLEHFGKRTWAEVFQAFEREPARDWSGEFRASARYQRYVASGLTGGGGGQNDAARPSPPPPQQSKFGQLSTLCRRYLAVIASDRSYLALIGIMPLLLGGLILAIPAGKGLVGPPGTNVDAPSKMMVLVFAACFVGAGNAIRELVKERTIYQRERAAGLSAAVYLMSKLIVLGVITGIQAVVLVGIGLIGAKTPDSGLFLPVLPEIMIAMAVLGWVSLALGLLMSASVNSSEKTLPLLIVSSMGQLVLCGALIALNGKAGLEQLAWISPSRWGLGAAASTIDLGVIQQGAGPPDPLWKHTQANWLMNIGIECGLGLLFVILTWWRLERLRPRRR</sequence>
<feature type="transmembrane region" description="Helical" evidence="10">
    <location>
        <begin position="589"/>
        <end position="609"/>
    </location>
</feature>
<dbReference type="PROSITE" id="PS50006">
    <property type="entry name" value="FHA_DOMAIN"/>
    <property type="match status" value="2"/>
</dbReference>
<comment type="caution">
    <text evidence="13">The sequence shown here is derived from an EMBL/GenBank/DDBJ whole genome shotgun (WGS) entry which is preliminary data.</text>
</comment>
<protein>
    <submittedName>
        <fullName evidence="13">FHA domain-containing protein</fullName>
    </submittedName>
</protein>
<gene>
    <name evidence="13" type="ORF">K1Y72_29900</name>
</gene>
<evidence type="ECO:0000259" key="11">
    <source>
        <dbReference type="PROSITE" id="PS50006"/>
    </source>
</evidence>
<evidence type="ECO:0000256" key="10">
    <source>
        <dbReference type="SAM" id="Phobius"/>
    </source>
</evidence>
<feature type="transmembrane region" description="Helical" evidence="10">
    <location>
        <begin position="699"/>
        <end position="719"/>
    </location>
</feature>
<dbReference type="SMART" id="SM00382">
    <property type="entry name" value="AAA"/>
    <property type="match status" value="1"/>
</dbReference>
<dbReference type="InterPro" id="IPR008984">
    <property type="entry name" value="SMAD_FHA_dom_sf"/>
</dbReference>
<comment type="subcellular location">
    <subcellularLocation>
        <location evidence="1">Membrane</location>
        <topology evidence="1">Multi-pass membrane protein</topology>
    </subcellularLocation>
</comment>
<evidence type="ECO:0000256" key="4">
    <source>
        <dbReference type="ARBA" id="ARBA00022692"/>
    </source>
</evidence>
<reference evidence="13 14" key="1">
    <citation type="submission" date="2021-07" db="EMBL/GenBank/DDBJ databases">
        <title>Actinomadura sp. PM05-2 isolated from lichen.</title>
        <authorList>
            <person name="Somphong A."/>
            <person name="Phongsopitanun W."/>
            <person name="Tanasupawat S."/>
            <person name="Peongsungnone V."/>
        </authorList>
    </citation>
    <scope>NUCLEOTIDE SEQUENCE [LARGE SCALE GENOMIC DNA]</scope>
    <source>
        <strain evidence="13 14">PM05-2</strain>
    </source>
</reference>
<feature type="domain" description="FHA" evidence="11">
    <location>
        <begin position="159"/>
        <end position="209"/>
    </location>
</feature>
<evidence type="ECO:0000256" key="5">
    <source>
        <dbReference type="ARBA" id="ARBA00022741"/>
    </source>
</evidence>
<evidence type="ECO:0000313" key="14">
    <source>
        <dbReference type="Proteomes" id="UP000774570"/>
    </source>
</evidence>
<dbReference type="Proteomes" id="UP000774570">
    <property type="component" value="Unassembled WGS sequence"/>
</dbReference>
<feature type="domain" description="ABC transporter" evidence="12">
    <location>
        <begin position="245"/>
        <end position="479"/>
    </location>
</feature>
<keyword evidence="4 10" id="KW-0812">Transmembrane</keyword>
<evidence type="ECO:0000256" key="7">
    <source>
        <dbReference type="ARBA" id="ARBA00022989"/>
    </source>
</evidence>
<feature type="transmembrane region" description="Helical" evidence="10">
    <location>
        <begin position="768"/>
        <end position="788"/>
    </location>
</feature>
<evidence type="ECO:0000256" key="2">
    <source>
        <dbReference type="ARBA" id="ARBA00022448"/>
    </source>
</evidence>
<keyword evidence="14" id="KW-1185">Reference proteome</keyword>
<evidence type="ECO:0000256" key="3">
    <source>
        <dbReference type="ARBA" id="ARBA00022553"/>
    </source>
</evidence>
<evidence type="ECO:0000259" key="12">
    <source>
        <dbReference type="PROSITE" id="PS50893"/>
    </source>
</evidence>
<evidence type="ECO:0000256" key="6">
    <source>
        <dbReference type="ARBA" id="ARBA00022840"/>
    </source>
</evidence>
<feature type="compositionally biased region" description="Low complexity" evidence="9">
    <location>
        <begin position="114"/>
        <end position="123"/>
    </location>
</feature>
<feature type="region of interest" description="Disordered" evidence="9">
    <location>
        <begin position="104"/>
        <end position="148"/>
    </location>
</feature>
<feature type="compositionally biased region" description="Pro residues" evidence="9">
    <location>
        <begin position="124"/>
        <end position="138"/>
    </location>
</feature>
<keyword evidence="3" id="KW-0597">Phosphoprotein</keyword>
<dbReference type="Pfam" id="PF00498">
    <property type="entry name" value="FHA"/>
    <property type="match status" value="2"/>
</dbReference>
<dbReference type="InterPro" id="IPR027417">
    <property type="entry name" value="P-loop_NTPase"/>
</dbReference>
<dbReference type="PROSITE" id="PS50893">
    <property type="entry name" value="ABC_TRANSPORTER_2"/>
    <property type="match status" value="1"/>
</dbReference>
<dbReference type="InterPro" id="IPR003593">
    <property type="entry name" value="AAA+_ATPase"/>
</dbReference>
<dbReference type="RefSeq" id="WP_220169854.1">
    <property type="nucleotide sequence ID" value="NZ_JAIBOA010000025.1"/>
</dbReference>
<feature type="transmembrane region" description="Helical" evidence="10">
    <location>
        <begin position="666"/>
        <end position="687"/>
    </location>
</feature>
<feature type="transmembrane region" description="Helical" evidence="10">
    <location>
        <begin position="633"/>
        <end position="654"/>
    </location>
</feature>
<proteinExistence type="predicted"/>
<evidence type="ECO:0000256" key="9">
    <source>
        <dbReference type="SAM" id="MobiDB-lite"/>
    </source>
</evidence>
<feature type="region of interest" description="Disordered" evidence="9">
    <location>
        <begin position="509"/>
        <end position="531"/>
    </location>
</feature>
<dbReference type="PANTHER" id="PTHR48041:SF139">
    <property type="entry name" value="PROTEIN SCARLET"/>
    <property type="match status" value="1"/>
</dbReference>
<feature type="transmembrane region" description="Helical" evidence="10">
    <location>
        <begin position="550"/>
        <end position="569"/>
    </location>
</feature>
<organism evidence="13 14">
    <name type="scientific">Actinomadura parmotrematis</name>
    <dbReference type="NCBI Taxonomy" id="2864039"/>
    <lineage>
        <taxon>Bacteria</taxon>
        <taxon>Bacillati</taxon>
        <taxon>Actinomycetota</taxon>
        <taxon>Actinomycetes</taxon>
        <taxon>Streptosporangiales</taxon>
        <taxon>Thermomonosporaceae</taxon>
        <taxon>Actinomadura</taxon>
    </lineage>
</organism>
<keyword evidence="6" id="KW-0067">ATP-binding</keyword>
<dbReference type="InterPro" id="IPR050352">
    <property type="entry name" value="ABCG_transporters"/>
</dbReference>
<dbReference type="CDD" id="cd00060">
    <property type="entry name" value="FHA"/>
    <property type="match status" value="1"/>
</dbReference>
<feature type="domain" description="FHA" evidence="11">
    <location>
        <begin position="32"/>
        <end position="80"/>
    </location>
</feature>
<dbReference type="SUPFAM" id="SSF49879">
    <property type="entry name" value="SMAD/FHA domain"/>
    <property type="match status" value="2"/>
</dbReference>
<dbReference type="Pfam" id="PF00005">
    <property type="entry name" value="ABC_tran"/>
    <property type="match status" value="1"/>
</dbReference>
<dbReference type="Gene3D" id="3.40.50.300">
    <property type="entry name" value="P-loop containing nucleotide triphosphate hydrolases"/>
    <property type="match status" value="1"/>
</dbReference>
<name>A0ABS7G328_9ACTN</name>
<dbReference type="InterPro" id="IPR017871">
    <property type="entry name" value="ABC_transporter-like_CS"/>
</dbReference>
<accession>A0ABS7G328</accession>
<dbReference type="InterPro" id="IPR003439">
    <property type="entry name" value="ABC_transporter-like_ATP-bd"/>
</dbReference>
<dbReference type="PANTHER" id="PTHR48041">
    <property type="entry name" value="ABC TRANSPORTER G FAMILY MEMBER 28"/>
    <property type="match status" value="1"/>
</dbReference>
<dbReference type="SMART" id="SM00240">
    <property type="entry name" value="FHA"/>
    <property type="match status" value="2"/>
</dbReference>
<evidence type="ECO:0000256" key="1">
    <source>
        <dbReference type="ARBA" id="ARBA00004141"/>
    </source>
</evidence>
<evidence type="ECO:0000313" key="13">
    <source>
        <dbReference type="EMBL" id="MBW8486615.1"/>
    </source>
</evidence>
<keyword evidence="2" id="KW-0813">Transport</keyword>
<dbReference type="Gene3D" id="2.60.200.20">
    <property type="match status" value="2"/>
</dbReference>
<dbReference type="Pfam" id="PF01061">
    <property type="entry name" value="ABC2_membrane"/>
    <property type="match status" value="1"/>
</dbReference>
<dbReference type="SUPFAM" id="SSF52540">
    <property type="entry name" value="P-loop containing nucleoside triphosphate hydrolases"/>
    <property type="match status" value="1"/>
</dbReference>
<keyword evidence="7 10" id="KW-1133">Transmembrane helix</keyword>
<dbReference type="InterPro" id="IPR000253">
    <property type="entry name" value="FHA_dom"/>
</dbReference>
<evidence type="ECO:0000256" key="8">
    <source>
        <dbReference type="ARBA" id="ARBA00023136"/>
    </source>
</evidence>
<dbReference type="PROSITE" id="PS00211">
    <property type="entry name" value="ABC_TRANSPORTER_1"/>
    <property type="match status" value="1"/>
</dbReference>
<dbReference type="InterPro" id="IPR013525">
    <property type="entry name" value="ABC2_TM"/>
</dbReference>
<keyword evidence="8 10" id="KW-0472">Membrane</keyword>